<organism evidence="1 2">
    <name type="scientific">Actinomycetospora corticicola</name>
    <dbReference type="NCBI Taxonomy" id="663602"/>
    <lineage>
        <taxon>Bacteria</taxon>
        <taxon>Bacillati</taxon>
        <taxon>Actinomycetota</taxon>
        <taxon>Actinomycetes</taxon>
        <taxon>Pseudonocardiales</taxon>
        <taxon>Pseudonocardiaceae</taxon>
        <taxon>Actinomycetospora</taxon>
    </lineage>
</organism>
<reference evidence="1 2" key="1">
    <citation type="submission" date="2020-07" db="EMBL/GenBank/DDBJ databases">
        <title>Sequencing the genomes of 1000 actinobacteria strains.</title>
        <authorList>
            <person name="Klenk H.-P."/>
        </authorList>
    </citation>
    <scope>NUCLEOTIDE SEQUENCE [LARGE SCALE GENOMIC DNA]</scope>
    <source>
        <strain evidence="1 2">DSM 45772</strain>
    </source>
</reference>
<comment type="caution">
    <text evidence="1">The sequence shown here is derived from an EMBL/GenBank/DDBJ whole genome shotgun (WGS) entry which is preliminary data.</text>
</comment>
<protein>
    <recommendedName>
        <fullName evidence="3">DUF4236 domain-containing protein</fullName>
    </recommendedName>
</protein>
<dbReference type="Proteomes" id="UP000535890">
    <property type="component" value="Unassembled WGS sequence"/>
</dbReference>
<proteinExistence type="predicted"/>
<dbReference type="EMBL" id="JACCBN010000001">
    <property type="protein sequence ID" value="NYD38703.1"/>
    <property type="molecule type" value="Genomic_DNA"/>
</dbReference>
<name>A0A7Y9E014_9PSEU</name>
<keyword evidence="2" id="KW-1185">Reference proteome</keyword>
<evidence type="ECO:0000313" key="1">
    <source>
        <dbReference type="EMBL" id="NYD38703.1"/>
    </source>
</evidence>
<gene>
    <name evidence="1" type="ORF">BJ983_004805</name>
</gene>
<evidence type="ECO:0000313" key="2">
    <source>
        <dbReference type="Proteomes" id="UP000535890"/>
    </source>
</evidence>
<dbReference type="RefSeq" id="WP_218890446.1">
    <property type="nucleotide sequence ID" value="NZ_BAABHP010000013.1"/>
</dbReference>
<sequence>MAMSGSGQETGMGLNYRKKRRLGPLPIWRNVSRSESGKTVSYSVKLGPWTWNSRTKKSTVDLPGGYSYTSD</sequence>
<dbReference type="AlphaFoldDB" id="A0A7Y9E014"/>
<evidence type="ECO:0008006" key="3">
    <source>
        <dbReference type="Google" id="ProtNLM"/>
    </source>
</evidence>
<accession>A0A7Y9E014</accession>